<name>A0A1H9DPJ1_9GAMM</name>
<dbReference type="PRINTS" id="PR00038">
    <property type="entry name" value="HTHLUXR"/>
</dbReference>
<dbReference type="CDD" id="cd17535">
    <property type="entry name" value="REC_NarL-like"/>
    <property type="match status" value="1"/>
</dbReference>
<evidence type="ECO:0000259" key="4">
    <source>
        <dbReference type="PROSITE" id="PS50043"/>
    </source>
</evidence>
<keyword evidence="2" id="KW-0238">DNA-binding</keyword>
<gene>
    <name evidence="6" type="ORF">SAMN03080615_00628</name>
</gene>
<evidence type="ECO:0000259" key="5">
    <source>
        <dbReference type="PROSITE" id="PS50110"/>
    </source>
</evidence>
<dbReference type="SMART" id="SM00448">
    <property type="entry name" value="REC"/>
    <property type="match status" value="1"/>
</dbReference>
<dbReference type="Pfam" id="PF00196">
    <property type="entry name" value="GerE"/>
    <property type="match status" value="1"/>
</dbReference>
<dbReference type="SUPFAM" id="SSF46894">
    <property type="entry name" value="C-terminal effector domain of the bipartite response regulators"/>
    <property type="match status" value="1"/>
</dbReference>
<feature type="domain" description="Response regulatory" evidence="5">
    <location>
        <begin position="3"/>
        <end position="120"/>
    </location>
</feature>
<dbReference type="InterPro" id="IPR011006">
    <property type="entry name" value="CheY-like_superfamily"/>
</dbReference>
<dbReference type="EMBL" id="FOGB01000001">
    <property type="protein sequence ID" value="SEQ14618.1"/>
    <property type="molecule type" value="Genomic_DNA"/>
</dbReference>
<protein>
    <submittedName>
        <fullName evidence="6">Two component transcriptional regulator, LuxR family</fullName>
    </submittedName>
</protein>
<organism evidence="6 7">
    <name type="scientific">Amphritea atlantica</name>
    <dbReference type="NCBI Taxonomy" id="355243"/>
    <lineage>
        <taxon>Bacteria</taxon>
        <taxon>Pseudomonadati</taxon>
        <taxon>Pseudomonadota</taxon>
        <taxon>Gammaproteobacteria</taxon>
        <taxon>Oceanospirillales</taxon>
        <taxon>Oceanospirillaceae</taxon>
        <taxon>Amphritea</taxon>
    </lineage>
</organism>
<dbReference type="CDD" id="cd06170">
    <property type="entry name" value="LuxR_C_like"/>
    <property type="match status" value="1"/>
</dbReference>
<dbReference type="PANTHER" id="PTHR45566:SF1">
    <property type="entry name" value="HTH-TYPE TRANSCRIPTIONAL REGULATOR YHJB-RELATED"/>
    <property type="match status" value="1"/>
</dbReference>
<dbReference type="RefSeq" id="WP_091353770.1">
    <property type="nucleotide sequence ID" value="NZ_AP025284.1"/>
</dbReference>
<reference evidence="7" key="1">
    <citation type="submission" date="2016-10" db="EMBL/GenBank/DDBJ databases">
        <authorList>
            <person name="Varghese N."/>
            <person name="Submissions S."/>
        </authorList>
    </citation>
    <scope>NUCLEOTIDE SEQUENCE [LARGE SCALE GENOMIC DNA]</scope>
    <source>
        <strain evidence="7">DSM 18887</strain>
    </source>
</reference>
<dbReference type="PANTHER" id="PTHR45566">
    <property type="entry name" value="HTH-TYPE TRANSCRIPTIONAL REGULATOR YHJB-RELATED"/>
    <property type="match status" value="1"/>
</dbReference>
<feature type="domain" description="HTH luxR-type" evidence="4">
    <location>
        <begin position="151"/>
        <end position="216"/>
    </location>
</feature>
<dbReference type="InterPro" id="IPR016032">
    <property type="entry name" value="Sig_transdc_resp-reg_C-effctor"/>
</dbReference>
<dbReference type="Proteomes" id="UP000198749">
    <property type="component" value="Unassembled WGS sequence"/>
</dbReference>
<dbReference type="Gene3D" id="3.40.50.2300">
    <property type="match status" value="1"/>
</dbReference>
<dbReference type="GO" id="GO:0006355">
    <property type="term" value="P:regulation of DNA-templated transcription"/>
    <property type="evidence" value="ECO:0007669"/>
    <property type="project" value="InterPro"/>
</dbReference>
<evidence type="ECO:0000256" key="1">
    <source>
        <dbReference type="ARBA" id="ARBA00022553"/>
    </source>
</evidence>
<dbReference type="OrthoDB" id="9814495at2"/>
<dbReference type="InterPro" id="IPR000792">
    <property type="entry name" value="Tscrpt_reg_LuxR_C"/>
</dbReference>
<dbReference type="InterPro" id="IPR058245">
    <property type="entry name" value="NreC/VraR/RcsB-like_REC"/>
</dbReference>
<dbReference type="InterPro" id="IPR001789">
    <property type="entry name" value="Sig_transdc_resp-reg_receiver"/>
</dbReference>
<evidence type="ECO:0000313" key="7">
    <source>
        <dbReference type="Proteomes" id="UP000198749"/>
    </source>
</evidence>
<evidence type="ECO:0000256" key="3">
    <source>
        <dbReference type="PROSITE-ProRule" id="PRU00169"/>
    </source>
</evidence>
<evidence type="ECO:0000313" key="6">
    <source>
        <dbReference type="EMBL" id="SEQ14618.1"/>
    </source>
</evidence>
<dbReference type="PROSITE" id="PS50110">
    <property type="entry name" value="RESPONSE_REGULATORY"/>
    <property type="match status" value="1"/>
</dbReference>
<dbReference type="Pfam" id="PF00072">
    <property type="entry name" value="Response_reg"/>
    <property type="match status" value="1"/>
</dbReference>
<dbReference type="InterPro" id="IPR051015">
    <property type="entry name" value="EvgA-like"/>
</dbReference>
<evidence type="ECO:0000256" key="2">
    <source>
        <dbReference type="ARBA" id="ARBA00023125"/>
    </source>
</evidence>
<keyword evidence="7" id="KW-1185">Reference proteome</keyword>
<accession>A0A1H9DPJ1</accession>
<keyword evidence="1 3" id="KW-0597">Phosphoprotein</keyword>
<dbReference type="GO" id="GO:0003677">
    <property type="term" value="F:DNA binding"/>
    <property type="evidence" value="ECO:0007669"/>
    <property type="project" value="UniProtKB-KW"/>
</dbReference>
<dbReference type="GO" id="GO:0000160">
    <property type="term" value="P:phosphorelay signal transduction system"/>
    <property type="evidence" value="ECO:0007669"/>
    <property type="project" value="InterPro"/>
</dbReference>
<sequence length="223" mass="24714">MYKILIADDHPLFREAICGVIANGFPGCETLETEDLDSALEIAKEEEDLDLILLDLNMPGMHGLNGLISLRNDSPTIPVVIVSAEQDKQIVLQAITYGAVGFITKSSPREQMTEALQQILNGNVYLPSDIIRSEKPSGSSIHRRHDESQIPPEMLSSLTRRQLLVLERMSEGESNKQIAYTLNIAETTVKAHVSAILRKLGVHNRIQAVLSAGNVDFNQYLKR</sequence>
<dbReference type="PROSITE" id="PS50043">
    <property type="entry name" value="HTH_LUXR_2"/>
    <property type="match status" value="1"/>
</dbReference>
<feature type="modified residue" description="4-aspartylphosphate" evidence="3">
    <location>
        <position position="55"/>
    </location>
</feature>
<proteinExistence type="predicted"/>
<dbReference type="SUPFAM" id="SSF52172">
    <property type="entry name" value="CheY-like"/>
    <property type="match status" value="1"/>
</dbReference>
<dbReference type="STRING" id="355243.SAMN03080615_00628"/>
<dbReference type="PROSITE" id="PS00622">
    <property type="entry name" value="HTH_LUXR_1"/>
    <property type="match status" value="1"/>
</dbReference>
<dbReference type="AlphaFoldDB" id="A0A1H9DPJ1"/>
<dbReference type="SMART" id="SM00421">
    <property type="entry name" value="HTH_LUXR"/>
    <property type="match status" value="1"/>
</dbReference>